<proteinExistence type="predicted"/>
<gene>
    <name evidence="1" type="ORF">BCD95_004095</name>
</gene>
<evidence type="ECO:0000313" key="1">
    <source>
        <dbReference type="EMBL" id="NSB15836.1"/>
    </source>
</evidence>
<dbReference type="CDD" id="cd08054">
    <property type="entry name" value="gp6"/>
    <property type="match status" value="1"/>
</dbReference>
<dbReference type="Gene3D" id="1.10.246.150">
    <property type="match status" value="1"/>
</dbReference>
<dbReference type="RefSeq" id="WP_077855547.1">
    <property type="nucleotide sequence ID" value="NZ_JABTDW010000001.1"/>
</dbReference>
<dbReference type="InterPro" id="IPR021146">
    <property type="entry name" value="Phage_gp6-like_head-tail"/>
</dbReference>
<dbReference type="AlphaFoldDB" id="A0AAE5H647"/>
<dbReference type="Pfam" id="PF05135">
    <property type="entry name" value="Phage_connect_1"/>
    <property type="match status" value="1"/>
</dbReference>
<dbReference type="NCBIfam" id="TIGR01560">
    <property type="entry name" value="put_DNA_pack"/>
    <property type="match status" value="1"/>
</dbReference>
<evidence type="ECO:0000313" key="2">
    <source>
        <dbReference type="Proteomes" id="UP000822184"/>
    </source>
</evidence>
<comment type="caution">
    <text evidence="1">The sequence shown here is derived from an EMBL/GenBank/DDBJ whole genome shotgun (WGS) entry which is preliminary data.</text>
</comment>
<organism evidence="1 2">
    <name type="scientific">Clostridium beijerinckii</name>
    <name type="common">Clostridium MP</name>
    <dbReference type="NCBI Taxonomy" id="1520"/>
    <lineage>
        <taxon>Bacteria</taxon>
        <taxon>Bacillati</taxon>
        <taxon>Bacillota</taxon>
        <taxon>Clostridia</taxon>
        <taxon>Eubacteriales</taxon>
        <taxon>Clostridiaceae</taxon>
        <taxon>Clostridium</taxon>
    </lineage>
</organism>
<reference evidence="1" key="1">
    <citation type="submission" date="2020-06" db="EMBL/GenBank/DDBJ databases">
        <title>Genomic insights into acetone-butanol-ethanol (ABE) fermentation by sequencing solventogenic clostridia strains.</title>
        <authorList>
            <person name="Brown S."/>
        </authorList>
    </citation>
    <scope>NUCLEOTIDE SEQUENCE</scope>
    <source>
        <strain evidence="1">DJ123</strain>
    </source>
</reference>
<dbReference type="InterPro" id="IPR006450">
    <property type="entry name" value="Phage_HK97_gp6-like"/>
</dbReference>
<name>A0AAE5H647_CLOBE</name>
<protein>
    <submittedName>
        <fullName evidence="1">Urease gamma subunit</fullName>
    </submittedName>
</protein>
<sequence length="109" mass="12360">MLEDIKTLIGLTTDKEDSKLNIYISMAVTLIKNYLNNDLLDDQYIKDNYSTAITLIVTNAYECKRNGNNGNVKSITQGARSVTYGEDKAFCINDDIKSILPTPYVKMYY</sequence>
<accession>A0AAE5H647</accession>
<dbReference type="InterPro" id="IPR053746">
    <property type="entry name" value="Viral_HT_Connector_Assembly"/>
</dbReference>
<dbReference type="EMBL" id="JABTDW010000001">
    <property type="protein sequence ID" value="NSB15836.1"/>
    <property type="molecule type" value="Genomic_DNA"/>
</dbReference>
<dbReference type="Proteomes" id="UP000822184">
    <property type="component" value="Unassembled WGS sequence"/>
</dbReference>